<proteinExistence type="predicted"/>
<dbReference type="RefSeq" id="XP_059602714.1">
    <property type="nucleotide sequence ID" value="XM_059744944.1"/>
</dbReference>
<evidence type="ECO:0000256" key="1">
    <source>
        <dbReference type="SAM" id="MobiDB-lite"/>
    </source>
</evidence>
<dbReference type="AlphaFoldDB" id="A0AAJ8BSZ3"/>
<organism evidence="2">
    <name type="scientific">Aspergillus niger</name>
    <dbReference type="NCBI Taxonomy" id="5061"/>
    <lineage>
        <taxon>Eukaryota</taxon>
        <taxon>Fungi</taxon>
        <taxon>Dikarya</taxon>
        <taxon>Ascomycota</taxon>
        <taxon>Pezizomycotina</taxon>
        <taxon>Eurotiomycetes</taxon>
        <taxon>Eurotiomycetidae</taxon>
        <taxon>Eurotiales</taxon>
        <taxon>Aspergillaceae</taxon>
        <taxon>Aspergillus</taxon>
        <taxon>Aspergillus subgen. Circumdati</taxon>
    </lineage>
</organism>
<name>A0AAJ8BSZ3_ASPNG</name>
<sequence>MLNHNDFLHARIISEKNSEFMIAIIITSHSTPVPEEPVMASSRHHSKQNVHHTLMPISLLKIEIALYSYQRHGLRSDKPTNYHHLPIKHPSPTRMSNKERARQPHSKSHLISIVRISHTSQPHSTPKSNPVIRGNKAHAFCLKPTPALALPTGEDYLILEINATNTTYYSQPHTCS</sequence>
<feature type="region of interest" description="Disordered" evidence="1">
    <location>
        <begin position="78"/>
        <end position="108"/>
    </location>
</feature>
<accession>A0AAJ8BSZ3</accession>
<reference evidence="2" key="1">
    <citation type="submission" date="2025-02" db="EMBL/GenBank/DDBJ databases">
        <authorList>
            <consortium name="NCBI Genome Project"/>
        </authorList>
    </citation>
    <scope>NUCLEOTIDE SEQUENCE</scope>
</reference>
<dbReference type="GeneID" id="84593330"/>
<gene>
    <name evidence="2" type="ORF">An16g01790</name>
</gene>
<evidence type="ECO:0000313" key="2">
    <source>
        <dbReference type="RefSeq" id="XP_059602714.1"/>
    </source>
</evidence>
<reference evidence="2" key="2">
    <citation type="submission" date="2025-08" db="UniProtKB">
        <authorList>
            <consortium name="RefSeq"/>
        </authorList>
    </citation>
    <scope>IDENTIFICATION</scope>
</reference>
<protein>
    <submittedName>
        <fullName evidence="2">Uncharacterized protein</fullName>
    </submittedName>
</protein>
<dbReference type="KEGG" id="ang:An16g01790"/>
<dbReference type="VEuPathDB" id="FungiDB:An16g01790"/>